<evidence type="ECO:0000256" key="1">
    <source>
        <dbReference type="ARBA" id="ARBA00005417"/>
    </source>
</evidence>
<dbReference type="PANTHER" id="PTHR43335:SF4">
    <property type="entry name" value="ABC TRANSPORTER, ATP-BINDING PROTEIN"/>
    <property type="match status" value="1"/>
</dbReference>
<feature type="domain" description="ABC transporter" evidence="5">
    <location>
        <begin position="7"/>
        <end position="235"/>
    </location>
</feature>
<dbReference type="InterPro" id="IPR003439">
    <property type="entry name" value="ABC_transporter-like_ATP-bd"/>
</dbReference>
<dbReference type="Pfam" id="PF00005">
    <property type="entry name" value="ABC_tran"/>
    <property type="match status" value="1"/>
</dbReference>
<gene>
    <name evidence="6" type="ORF">DET59_13219</name>
</gene>
<dbReference type="GO" id="GO:0016887">
    <property type="term" value="F:ATP hydrolysis activity"/>
    <property type="evidence" value="ECO:0007669"/>
    <property type="project" value="InterPro"/>
</dbReference>
<reference evidence="6 7" key="1">
    <citation type="submission" date="2018-06" db="EMBL/GenBank/DDBJ databases">
        <title>Freshwater and sediment microbial communities from various areas in North America, analyzing microbe dynamics in response to fracking.</title>
        <authorList>
            <person name="Lamendella R."/>
        </authorList>
    </citation>
    <scope>NUCLEOTIDE SEQUENCE [LARGE SCALE GENOMIC DNA]</scope>
    <source>
        <strain evidence="6 7">97B</strain>
    </source>
</reference>
<evidence type="ECO:0000256" key="3">
    <source>
        <dbReference type="ARBA" id="ARBA00022741"/>
    </source>
</evidence>
<sequence>MSIKPTVQLKNVTKVIGKKTIIDNISFDIYPGEVFGFLGPNGAGKTTTIRMLVGLIKPTSGVIKICDFDVRKQFVQAMQRLGSIVENPELYKYLSGRENLQLFARMLPDVDSERIQEVIDLVDLTARIDDKVQTYSLGMRQRLGIAQALLGRPDVLILDEPTNGLDPMGIKDLRTFIRKLVDETGLSVLVSSHILSEIEMLANRVAIMSHGRIVKVGTVSDLVDALSSGVDWRVNDAFRALDIVKASPYVQAAELYDDHTVHTLMDESKTSILNESLLQAGIEVWTIERKVQTLEDLFIRLTGGDHIV</sequence>
<dbReference type="AlphaFoldDB" id="A0A366EB42"/>
<name>A0A366EB42_9BACI</name>
<dbReference type="Proteomes" id="UP000252118">
    <property type="component" value="Unassembled WGS sequence"/>
</dbReference>
<organism evidence="6 7">
    <name type="scientific">Rossellomorea aquimaris</name>
    <dbReference type="NCBI Taxonomy" id="189382"/>
    <lineage>
        <taxon>Bacteria</taxon>
        <taxon>Bacillati</taxon>
        <taxon>Bacillota</taxon>
        <taxon>Bacilli</taxon>
        <taxon>Bacillales</taxon>
        <taxon>Bacillaceae</taxon>
        <taxon>Rossellomorea</taxon>
    </lineage>
</organism>
<dbReference type="Gene3D" id="3.40.50.300">
    <property type="entry name" value="P-loop containing nucleotide triphosphate hydrolases"/>
    <property type="match status" value="1"/>
</dbReference>
<evidence type="ECO:0000259" key="5">
    <source>
        <dbReference type="PROSITE" id="PS50893"/>
    </source>
</evidence>
<dbReference type="InterPro" id="IPR003593">
    <property type="entry name" value="AAA+_ATPase"/>
</dbReference>
<keyword evidence="4 6" id="KW-0067">ATP-binding</keyword>
<comment type="caution">
    <text evidence="6">The sequence shown here is derived from an EMBL/GenBank/DDBJ whole genome shotgun (WGS) entry which is preliminary data.</text>
</comment>
<comment type="similarity">
    <text evidence="1">Belongs to the ABC transporter superfamily.</text>
</comment>
<keyword evidence="3" id="KW-0547">Nucleotide-binding</keyword>
<keyword evidence="2" id="KW-0813">Transport</keyword>
<dbReference type="PROSITE" id="PS50893">
    <property type="entry name" value="ABC_TRANSPORTER_2"/>
    <property type="match status" value="1"/>
</dbReference>
<dbReference type="SMART" id="SM00382">
    <property type="entry name" value="AAA"/>
    <property type="match status" value="1"/>
</dbReference>
<dbReference type="EMBL" id="QNRJ01000032">
    <property type="protein sequence ID" value="RBO99603.1"/>
    <property type="molecule type" value="Genomic_DNA"/>
</dbReference>
<protein>
    <submittedName>
        <fullName evidence="6">ABC-2 type transport system ATP-binding protein</fullName>
    </submittedName>
</protein>
<dbReference type="PANTHER" id="PTHR43335">
    <property type="entry name" value="ABC TRANSPORTER, ATP-BINDING PROTEIN"/>
    <property type="match status" value="1"/>
</dbReference>
<evidence type="ECO:0000313" key="6">
    <source>
        <dbReference type="EMBL" id="RBO99603.1"/>
    </source>
</evidence>
<evidence type="ECO:0000313" key="7">
    <source>
        <dbReference type="Proteomes" id="UP000252118"/>
    </source>
</evidence>
<proteinExistence type="inferred from homology"/>
<dbReference type="RefSeq" id="WP_397540969.1">
    <property type="nucleotide sequence ID" value="NZ_QNRJ01000032.1"/>
</dbReference>
<dbReference type="SUPFAM" id="SSF52540">
    <property type="entry name" value="P-loop containing nucleoside triphosphate hydrolases"/>
    <property type="match status" value="1"/>
</dbReference>
<dbReference type="InterPro" id="IPR027417">
    <property type="entry name" value="P-loop_NTPase"/>
</dbReference>
<accession>A0A366EB42</accession>
<dbReference type="GO" id="GO:0005524">
    <property type="term" value="F:ATP binding"/>
    <property type="evidence" value="ECO:0007669"/>
    <property type="project" value="UniProtKB-KW"/>
</dbReference>
<dbReference type="InterPro" id="IPR017871">
    <property type="entry name" value="ABC_transporter-like_CS"/>
</dbReference>
<evidence type="ECO:0000256" key="4">
    <source>
        <dbReference type="ARBA" id="ARBA00022840"/>
    </source>
</evidence>
<evidence type="ECO:0000256" key="2">
    <source>
        <dbReference type="ARBA" id="ARBA00022448"/>
    </source>
</evidence>
<dbReference type="PROSITE" id="PS00211">
    <property type="entry name" value="ABC_TRANSPORTER_1"/>
    <property type="match status" value="1"/>
</dbReference>